<protein>
    <submittedName>
        <fullName evidence="2">Uncharacterized protein</fullName>
    </submittedName>
</protein>
<dbReference type="EMBL" id="HACG01028731">
    <property type="protein sequence ID" value="CEK75596.1"/>
    <property type="molecule type" value="Transcribed_RNA"/>
</dbReference>
<evidence type="ECO:0000313" key="2">
    <source>
        <dbReference type="EMBL" id="CEK75597.1"/>
    </source>
</evidence>
<evidence type="ECO:0000313" key="1">
    <source>
        <dbReference type="EMBL" id="CEK75596.1"/>
    </source>
</evidence>
<organism evidence="2">
    <name type="scientific">Arion vulgaris</name>
    <dbReference type="NCBI Taxonomy" id="1028688"/>
    <lineage>
        <taxon>Eukaryota</taxon>
        <taxon>Metazoa</taxon>
        <taxon>Spiralia</taxon>
        <taxon>Lophotrochozoa</taxon>
        <taxon>Mollusca</taxon>
        <taxon>Gastropoda</taxon>
        <taxon>Heterobranchia</taxon>
        <taxon>Euthyneura</taxon>
        <taxon>Panpulmonata</taxon>
        <taxon>Eupulmonata</taxon>
        <taxon>Stylommatophora</taxon>
        <taxon>Helicina</taxon>
        <taxon>Arionoidea</taxon>
        <taxon>Arionidae</taxon>
        <taxon>Arion</taxon>
    </lineage>
</organism>
<dbReference type="EMBL" id="HACG01028732">
    <property type="protein sequence ID" value="CEK75597.1"/>
    <property type="molecule type" value="Transcribed_RNA"/>
</dbReference>
<dbReference type="AlphaFoldDB" id="A0A0B7A4M9"/>
<reference evidence="2" key="1">
    <citation type="submission" date="2014-12" db="EMBL/GenBank/DDBJ databases">
        <title>Insight into the proteome of Arion vulgaris.</title>
        <authorList>
            <person name="Aradska J."/>
            <person name="Bulat T."/>
            <person name="Smidak R."/>
            <person name="Sarate P."/>
            <person name="Gangsoo J."/>
            <person name="Sialana F."/>
            <person name="Bilban M."/>
            <person name="Lubec G."/>
        </authorList>
    </citation>
    <scope>NUCLEOTIDE SEQUENCE</scope>
    <source>
        <tissue evidence="2">Skin</tissue>
    </source>
</reference>
<name>A0A0B7A4M9_9EUPU</name>
<gene>
    <name evidence="2" type="primary">ORF96221</name>
    <name evidence="1" type="synonym">ORF96219</name>
</gene>
<proteinExistence type="predicted"/>
<sequence length="113" mass="12954">FPFRYHYPEKKKQAISNKLATIFSMKSVAMQDIKEIVHKTDGKIISVQNWKRQLFNDGTEEEAQTVQNTSQSRDASACIHSMSLKYNTKHKSDIVYAIQNDLTSFGAKVVIEQ</sequence>
<feature type="non-terminal residue" evidence="2">
    <location>
        <position position="1"/>
    </location>
</feature>
<accession>A0A0B7A4M9</accession>